<dbReference type="InterPro" id="IPR025789">
    <property type="entry name" value="DOT1_dom"/>
</dbReference>
<keyword evidence="14" id="KW-1185">Reference proteome</keyword>
<dbReference type="PROSITE" id="PS51569">
    <property type="entry name" value="DOT1"/>
    <property type="match status" value="1"/>
</dbReference>
<dbReference type="SMR" id="G5AGY9"/>
<dbReference type="GO" id="GO:0005634">
    <property type="term" value="C:nucleus"/>
    <property type="evidence" value="ECO:0007669"/>
    <property type="project" value="UniProtKB-SubCell"/>
</dbReference>
<dbReference type="Gene3D" id="3.40.50.150">
    <property type="entry name" value="Vaccinia Virus protein VP39"/>
    <property type="match status" value="1"/>
</dbReference>
<evidence type="ECO:0000313" key="13">
    <source>
        <dbReference type="EMBL" id="EGZ05182.1"/>
    </source>
</evidence>
<dbReference type="PANTHER" id="PTHR21451">
    <property type="entry name" value="HISTONE H3 METHYLTRANSFERASE"/>
    <property type="match status" value="1"/>
</dbReference>
<evidence type="ECO:0000256" key="6">
    <source>
        <dbReference type="ARBA" id="ARBA00022691"/>
    </source>
</evidence>
<comment type="subcellular location">
    <subcellularLocation>
        <location evidence="1 11">Nucleus</location>
    </subcellularLocation>
</comment>
<keyword evidence="4 11" id="KW-0489">Methyltransferase</keyword>
<evidence type="ECO:0000256" key="9">
    <source>
        <dbReference type="ARBA" id="ARBA00029821"/>
    </source>
</evidence>
<keyword evidence="8 11" id="KW-0539">Nucleus</keyword>
<keyword evidence="5 11" id="KW-0808">Transferase</keyword>
<keyword evidence="7 11" id="KW-0156">Chromatin regulator</keyword>
<dbReference type="PANTHER" id="PTHR21451:SF0">
    <property type="entry name" value="HISTONE-LYSINE N-METHYLTRANSFERASE, H3 LYSINE-79 SPECIFIC"/>
    <property type="match status" value="1"/>
</dbReference>
<dbReference type="GO" id="GO:0140956">
    <property type="term" value="F:histone H3K79 trimethyltransferase activity"/>
    <property type="evidence" value="ECO:0007669"/>
    <property type="project" value="UniProtKB-EC"/>
</dbReference>
<keyword evidence="6 11" id="KW-0949">S-adenosyl-L-methionine</keyword>
<comment type="similarity">
    <text evidence="11">Belongs to the class I-like SAM-binding methyltransferase superfamily. DOT1 family.</text>
</comment>
<reference evidence="13 14" key="1">
    <citation type="journal article" date="2006" name="Science">
        <title>Phytophthora genome sequences uncover evolutionary origins and mechanisms of pathogenesis.</title>
        <authorList>
            <person name="Tyler B.M."/>
            <person name="Tripathy S."/>
            <person name="Zhang X."/>
            <person name="Dehal P."/>
            <person name="Jiang R.H."/>
            <person name="Aerts A."/>
            <person name="Arredondo F.D."/>
            <person name="Baxter L."/>
            <person name="Bensasson D."/>
            <person name="Beynon J.L."/>
            <person name="Chapman J."/>
            <person name="Damasceno C.M."/>
            <person name="Dorrance A.E."/>
            <person name="Dou D."/>
            <person name="Dickerman A.W."/>
            <person name="Dubchak I.L."/>
            <person name="Garbelotto M."/>
            <person name="Gijzen M."/>
            <person name="Gordon S.G."/>
            <person name="Govers F."/>
            <person name="Grunwald N.J."/>
            <person name="Huang W."/>
            <person name="Ivors K.L."/>
            <person name="Jones R.W."/>
            <person name="Kamoun S."/>
            <person name="Krampis K."/>
            <person name="Lamour K.H."/>
            <person name="Lee M.K."/>
            <person name="McDonald W.H."/>
            <person name="Medina M."/>
            <person name="Meijer H.J."/>
            <person name="Nordberg E.K."/>
            <person name="Maclean D.J."/>
            <person name="Ospina-Giraldo M.D."/>
            <person name="Morris P.F."/>
            <person name="Phuntumart V."/>
            <person name="Putnam N.H."/>
            <person name="Rash S."/>
            <person name="Rose J.K."/>
            <person name="Sakihama Y."/>
            <person name="Salamov A.A."/>
            <person name="Savidor A."/>
            <person name="Scheuring C.F."/>
            <person name="Smith B.M."/>
            <person name="Sobral B.W."/>
            <person name="Terry A."/>
            <person name="Torto-Alalibo T.A."/>
            <person name="Win J."/>
            <person name="Xu Z."/>
            <person name="Zhang H."/>
            <person name="Grigoriev I.V."/>
            <person name="Rokhsar D.S."/>
            <person name="Boore J.L."/>
        </authorList>
    </citation>
    <scope>NUCLEOTIDE SEQUENCE [LARGE SCALE GENOMIC DNA]</scope>
    <source>
        <strain evidence="13 14">P6497</strain>
    </source>
</reference>
<dbReference type="InParanoid" id="G5AGY9"/>
<dbReference type="SUPFAM" id="SSF53335">
    <property type="entry name" value="S-adenosyl-L-methionine-dependent methyltransferases"/>
    <property type="match status" value="1"/>
</dbReference>
<dbReference type="Pfam" id="PF08123">
    <property type="entry name" value="DOT1"/>
    <property type="match status" value="1"/>
</dbReference>
<evidence type="ECO:0000313" key="14">
    <source>
        <dbReference type="Proteomes" id="UP000002640"/>
    </source>
</evidence>
<dbReference type="KEGG" id="psoj:PHYSODRAFT_534534"/>
<dbReference type="GO" id="GO:0000077">
    <property type="term" value="P:DNA damage checkpoint signaling"/>
    <property type="evidence" value="ECO:0007669"/>
    <property type="project" value="TreeGrafter"/>
</dbReference>
<evidence type="ECO:0000256" key="2">
    <source>
        <dbReference type="ARBA" id="ARBA00012190"/>
    </source>
</evidence>
<dbReference type="InterPro" id="IPR030445">
    <property type="entry name" value="H3-K79_meTrfase"/>
</dbReference>
<proteinExistence type="inferred from homology"/>
<name>G5AGY9_PHYSP</name>
<evidence type="ECO:0000259" key="12">
    <source>
        <dbReference type="PROSITE" id="PS51569"/>
    </source>
</evidence>
<dbReference type="GeneID" id="20662024"/>
<dbReference type="GO" id="GO:0006281">
    <property type="term" value="P:DNA repair"/>
    <property type="evidence" value="ECO:0007669"/>
    <property type="project" value="TreeGrafter"/>
</dbReference>
<evidence type="ECO:0000256" key="1">
    <source>
        <dbReference type="ARBA" id="ARBA00004123"/>
    </source>
</evidence>
<protein>
    <recommendedName>
        <fullName evidence="3 11">Histone-lysine N-methyltransferase, H3 lysine-79 specific</fullName>
        <ecNumber evidence="2 11">2.1.1.360</ecNumber>
    </recommendedName>
    <alternativeName>
        <fullName evidence="9 11">Histone H3-K79 methyltransferase</fullName>
    </alternativeName>
</protein>
<dbReference type="RefSeq" id="XP_009539340.1">
    <property type="nucleotide sequence ID" value="XM_009541045.1"/>
</dbReference>
<dbReference type="AlphaFoldDB" id="G5AGY9"/>
<evidence type="ECO:0000256" key="8">
    <source>
        <dbReference type="ARBA" id="ARBA00023242"/>
    </source>
</evidence>
<feature type="domain" description="DOT1" evidence="12">
    <location>
        <begin position="1"/>
        <end position="214"/>
    </location>
</feature>
<dbReference type="Proteomes" id="UP000002640">
    <property type="component" value="Unassembled WGS sequence"/>
</dbReference>
<comment type="function">
    <text evidence="11">Histone methyltransferase that specifically trimethylates histone H3 to form H3K79me3. This methylation is required for telomere silencing and for the pachytene checkpoint during the meiotic cell cycle by allowing the recruitment of RAD9 to double strand breaks. Nucleosomes are preferred as substrate compared to free histone.</text>
</comment>
<dbReference type="EMBL" id="JH159168">
    <property type="protein sequence ID" value="EGZ05182.1"/>
    <property type="molecule type" value="Genomic_DNA"/>
</dbReference>
<accession>G5AGY9</accession>
<evidence type="ECO:0000256" key="3">
    <source>
        <dbReference type="ARBA" id="ARBA00020987"/>
    </source>
</evidence>
<gene>
    <name evidence="13" type="ORF">PHYSODRAFT_534534</name>
</gene>
<organism evidence="13 14">
    <name type="scientific">Phytophthora sojae (strain P6497)</name>
    <name type="common">Soybean stem and root rot agent</name>
    <name type="synonym">Phytophthora megasperma f. sp. glycines</name>
    <dbReference type="NCBI Taxonomy" id="1094619"/>
    <lineage>
        <taxon>Eukaryota</taxon>
        <taxon>Sar</taxon>
        <taxon>Stramenopiles</taxon>
        <taxon>Oomycota</taxon>
        <taxon>Peronosporomycetes</taxon>
        <taxon>Peronosporales</taxon>
        <taxon>Peronosporaceae</taxon>
        <taxon>Phytophthora</taxon>
    </lineage>
</organism>
<evidence type="ECO:0000256" key="5">
    <source>
        <dbReference type="ARBA" id="ARBA00022679"/>
    </source>
</evidence>
<evidence type="ECO:0000256" key="11">
    <source>
        <dbReference type="RuleBase" id="RU271113"/>
    </source>
</evidence>
<evidence type="ECO:0000256" key="10">
    <source>
        <dbReference type="ARBA" id="ARBA00047770"/>
    </source>
</evidence>
<evidence type="ECO:0000256" key="4">
    <source>
        <dbReference type="ARBA" id="ARBA00022603"/>
    </source>
</evidence>
<comment type="catalytic activity">
    <reaction evidence="10 11">
        <text>L-lysyl(79)-[histone H3] + 3 S-adenosyl-L-methionine = N(6),N(6),N(6)-trimethyl-L-lysyl(79)-[histone H3] + 3 S-adenosyl-L-homocysteine + 3 H(+)</text>
        <dbReference type="Rhea" id="RHEA:60328"/>
        <dbReference type="Rhea" id="RHEA-COMP:15549"/>
        <dbReference type="Rhea" id="RHEA-COMP:15552"/>
        <dbReference type="ChEBI" id="CHEBI:15378"/>
        <dbReference type="ChEBI" id="CHEBI:29969"/>
        <dbReference type="ChEBI" id="CHEBI:57856"/>
        <dbReference type="ChEBI" id="CHEBI:59789"/>
        <dbReference type="ChEBI" id="CHEBI:61961"/>
        <dbReference type="EC" id="2.1.1.360"/>
    </reaction>
</comment>
<comment type="miscellaneous">
    <text evidence="11">In contrast to other lysine histone methyltransferases, it does not contain a SET domain, suggesting the existence of another mechanism for methylation of lysine residues of histones.</text>
</comment>
<evidence type="ECO:0000256" key="7">
    <source>
        <dbReference type="ARBA" id="ARBA00022853"/>
    </source>
</evidence>
<dbReference type="EC" id="2.1.1.360" evidence="2 11"/>
<dbReference type="GO" id="GO:0032259">
    <property type="term" value="P:methylation"/>
    <property type="evidence" value="ECO:0007669"/>
    <property type="project" value="UniProtKB-KW"/>
</dbReference>
<sequence>MSAPDNVGNVHDAVSSLYASALRQPVHAPDCHAGEISPTGVSAILAVIPTLTIAETFVDFGSGIGNVVAQVALETCVGRCIGIEFQDNLANMSKLLIRGARVDFPNLSKVTIHEADLRAMSPAVREDIDGGSVLFANNIVFEPTSFAALEDFASSAAGLVHVVVMATICGRHRPTCPRNFCSVWTLRQRIDVQVSWSSQLHHAYWYTRVVEPYI</sequence>
<dbReference type="InterPro" id="IPR029063">
    <property type="entry name" value="SAM-dependent_MTases_sf"/>
</dbReference>